<reference evidence="2" key="1">
    <citation type="journal article" date="2010" name="Nat. Biotechnol.">
        <title>Draft genome sequence of the oilseed species Ricinus communis.</title>
        <authorList>
            <person name="Chan A.P."/>
            <person name="Crabtree J."/>
            <person name="Zhao Q."/>
            <person name="Lorenzi H."/>
            <person name="Orvis J."/>
            <person name="Puiu D."/>
            <person name="Melake-Berhan A."/>
            <person name="Jones K.M."/>
            <person name="Redman J."/>
            <person name="Chen G."/>
            <person name="Cahoon E.B."/>
            <person name="Gedil M."/>
            <person name="Stanke M."/>
            <person name="Haas B.J."/>
            <person name="Wortman J.R."/>
            <person name="Fraser-Liggett C.M."/>
            <person name="Ravel J."/>
            <person name="Rabinowicz P.D."/>
        </authorList>
    </citation>
    <scope>NUCLEOTIDE SEQUENCE [LARGE SCALE GENOMIC DNA]</scope>
    <source>
        <strain evidence="2">cv. Hale</strain>
    </source>
</reference>
<evidence type="ECO:0000313" key="2">
    <source>
        <dbReference type="Proteomes" id="UP000008311"/>
    </source>
</evidence>
<sequence>LGATHRFTRREATSFDDPSVCPGVASDRALFECRARCTFHARALYHDPVRDGKRRCPHRSMWKCQLGAGTINIVVLGR</sequence>
<keyword evidence="2" id="KW-1185">Reference proteome</keyword>
<organism evidence="1 2">
    <name type="scientific">Ricinus communis</name>
    <name type="common">Castor bean</name>
    <dbReference type="NCBI Taxonomy" id="3988"/>
    <lineage>
        <taxon>Eukaryota</taxon>
        <taxon>Viridiplantae</taxon>
        <taxon>Streptophyta</taxon>
        <taxon>Embryophyta</taxon>
        <taxon>Tracheophyta</taxon>
        <taxon>Spermatophyta</taxon>
        <taxon>Magnoliopsida</taxon>
        <taxon>eudicotyledons</taxon>
        <taxon>Gunneridae</taxon>
        <taxon>Pentapetalae</taxon>
        <taxon>rosids</taxon>
        <taxon>fabids</taxon>
        <taxon>Malpighiales</taxon>
        <taxon>Euphorbiaceae</taxon>
        <taxon>Acalyphoideae</taxon>
        <taxon>Acalypheae</taxon>
        <taxon>Ricinus</taxon>
    </lineage>
</organism>
<dbReference type="EMBL" id="EQ978374">
    <property type="protein sequence ID" value="EEF26010.1"/>
    <property type="molecule type" value="Genomic_DNA"/>
</dbReference>
<name>B9TDQ3_RICCO</name>
<evidence type="ECO:0000313" key="1">
    <source>
        <dbReference type="EMBL" id="EEF26010.1"/>
    </source>
</evidence>
<protein>
    <submittedName>
        <fullName evidence="1">Uncharacterized protein</fullName>
    </submittedName>
</protein>
<dbReference type="AlphaFoldDB" id="B9TDQ3"/>
<proteinExistence type="predicted"/>
<gene>
    <name evidence="1" type="ORF">RCOM_1781720</name>
</gene>
<feature type="non-terminal residue" evidence="1">
    <location>
        <position position="1"/>
    </location>
</feature>
<dbReference type="Proteomes" id="UP000008311">
    <property type="component" value="Unassembled WGS sequence"/>
</dbReference>
<dbReference type="InParanoid" id="B9TDQ3"/>
<accession>B9TDQ3</accession>